<evidence type="ECO:0000313" key="2">
    <source>
        <dbReference type="Proteomes" id="UP001151760"/>
    </source>
</evidence>
<accession>A0ABQ5CUR2</accession>
<evidence type="ECO:0008006" key="3">
    <source>
        <dbReference type="Google" id="ProtNLM"/>
    </source>
</evidence>
<protein>
    <recommendedName>
        <fullName evidence="3">Integrase, catalytic region, zinc finger, CCHC-type, peptidase aspartic, catalytic</fullName>
    </recommendedName>
</protein>
<organism evidence="1 2">
    <name type="scientific">Tanacetum coccineum</name>
    <dbReference type="NCBI Taxonomy" id="301880"/>
    <lineage>
        <taxon>Eukaryota</taxon>
        <taxon>Viridiplantae</taxon>
        <taxon>Streptophyta</taxon>
        <taxon>Embryophyta</taxon>
        <taxon>Tracheophyta</taxon>
        <taxon>Spermatophyta</taxon>
        <taxon>Magnoliopsida</taxon>
        <taxon>eudicotyledons</taxon>
        <taxon>Gunneridae</taxon>
        <taxon>Pentapetalae</taxon>
        <taxon>asterids</taxon>
        <taxon>campanulids</taxon>
        <taxon>Asterales</taxon>
        <taxon>Asteraceae</taxon>
        <taxon>Asteroideae</taxon>
        <taxon>Anthemideae</taxon>
        <taxon>Anthemidinae</taxon>
        <taxon>Tanacetum</taxon>
    </lineage>
</organism>
<proteinExistence type="predicted"/>
<sequence>MTTMAQNVIAAGKENSDMLIDSIENGPFKFKKEITILGVNGALDQKHQQKLADLSPEEKIRYNYDIKATNIILLGIPVNIYTFINDFQTAKEIWYWVKELMEGTKLALQERESKLYDKFDRFTSKPGELIHSYYWRYAKLIIDMNIIKMTMKPIQVNTKFVNHSSVRVESVCHSY</sequence>
<reference evidence="1" key="1">
    <citation type="journal article" date="2022" name="Int. J. Mol. Sci.">
        <title>Draft Genome of Tanacetum Coccineum: Genomic Comparison of Closely Related Tanacetum-Family Plants.</title>
        <authorList>
            <person name="Yamashiro T."/>
            <person name="Shiraishi A."/>
            <person name="Nakayama K."/>
            <person name="Satake H."/>
        </authorList>
    </citation>
    <scope>NUCLEOTIDE SEQUENCE</scope>
</reference>
<keyword evidence="2" id="KW-1185">Reference proteome</keyword>
<name>A0ABQ5CUR2_9ASTR</name>
<dbReference type="Pfam" id="PF14223">
    <property type="entry name" value="Retrotran_gag_2"/>
    <property type="match status" value="1"/>
</dbReference>
<dbReference type="Proteomes" id="UP001151760">
    <property type="component" value="Unassembled WGS sequence"/>
</dbReference>
<gene>
    <name evidence="1" type="ORF">Tco_0910744</name>
</gene>
<evidence type="ECO:0000313" key="1">
    <source>
        <dbReference type="EMBL" id="GJT30469.1"/>
    </source>
</evidence>
<comment type="caution">
    <text evidence="1">The sequence shown here is derived from an EMBL/GenBank/DDBJ whole genome shotgun (WGS) entry which is preliminary data.</text>
</comment>
<dbReference type="EMBL" id="BQNB010014627">
    <property type="protein sequence ID" value="GJT30469.1"/>
    <property type="molecule type" value="Genomic_DNA"/>
</dbReference>
<reference evidence="1" key="2">
    <citation type="submission" date="2022-01" db="EMBL/GenBank/DDBJ databases">
        <authorList>
            <person name="Yamashiro T."/>
            <person name="Shiraishi A."/>
            <person name="Satake H."/>
            <person name="Nakayama K."/>
        </authorList>
    </citation>
    <scope>NUCLEOTIDE SEQUENCE</scope>
</reference>